<dbReference type="EnsemblMetazoa" id="RPRC004814-RA">
    <property type="protein sequence ID" value="RPRC004814-PA"/>
    <property type="gene ID" value="RPRC004814"/>
</dbReference>
<proteinExistence type="predicted"/>
<keyword evidence="2" id="KW-1185">Reference proteome</keyword>
<dbReference type="Proteomes" id="UP000015103">
    <property type="component" value="Unassembled WGS sequence"/>
</dbReference>
<sequence>MGAVLENNGEKPRAPPPLLRSRTLPAIVVPGISILQAQIDSKFKED</sequence>
<dbReference type="eggNOG" id="ENOG502TAKU">
    <property type="taxonomic scope" value="Eukaryota"/>
</dbReference>
<dbReference type="EMBL" id="ACPB03002233">
    <property type="status" value="NOT_ANNOTATED_CDS"/>
    <property type="molecule type" value="Genomic_DNA"/>
</dbReference>
<dbReference type="STRING" id="13249.T1HL90"/>
<dbReference type="AlphaFoldDB" id="T1HL90"/>
<organism evidence="1 2">
    <name type="scientific">Rhodnius prolixus</name>
    <name type="common">Triatomid bug</name>
    <dbReference type="NCBI Taxonomy" id="13249"/>
    <lineage>
        <taxon>Eukaryota</taxon>
        <taxon>Metazoa</taxon>
        <taxon>Ecdysozoa</taxon>
        <taxon>Arthropoda</taxon>
        <taxon>Hexapoda</taxon>
        <taxon>Insecta</taxon>
        <taxon>Pterygota</taxon>
        <taxon>Neoptera</taxon>
        <taxon>Paraneoptera</taxon>
        <taxon>Hemiptera</taxon>
        <taxon>Heteroptera</taxon>
        <taxon>Panheteroptera</taxon>
        <taxon>Cimicomorpha</taxon>
        <taxon>Reduviidae</taxon>
        <taxon>Triatominae</taxon>
        <taxon>Rhodnius</taxon>
    </lineage>
</organism>
<dbReference type="VEuPathDB" id="VectorBase:RPRC004814"/>
<protein>
    <submittedName>
        <fullName evidence="1">Uncharacterized protein</fullName>
    </submittedName>
</protein>
<name>T1HL90_RHOPR</name>
<dbReference type="HOGENOM" id="CLU_3191905_0_0_1"/>
<accession>T1HL90</accession>
<evidence type="ECO:0000313" key="2">
    <source>
        <dbReference type="Proteomes" id="UP000015103"/>
    </source>
</evidence>
<evidence type="ECO:0000313" key="1">
    <source>
        <dbReference type="EnsemblMetazoa" id="RPRC004814-PA"/>
    </source>
</evidence>
<dbReference type="InParanoid" id="T1HL90"/>
<reference evidence="1" key="1">
    <citation type="submission" date="2015-05" db="UniProtKB">
        <authorList>
            <consortium name="EnsemblMetazoa"/>
        </authorList>
    </citation>
    <scope>IDENTIFICATION</scope>
</reference>